<evidence type="ECO:0000256" key="10">
    <source>
        <dbReference type="ARBA" id="ARBA00022723"/>
    </source>
</evidence>
<evidence type="ECO:0000256" key="20">
    <source>
        <dbReference type="RuleBase" id="RU366027"/>
    </source>
</evidence>
<evidence type="ECO:0000256" key="17">
    <source>
        <dbReference type="ARBA" id="ARBA00023237"/>
    </source>
</evidence>
<comment type="function">
    <text evidence="20">Hydrolysis of phosphatidylcholine with phospholipase A2 (EC 3.1.1.4) and phospholipase A1 (EC 3.1.1.32) activities.</text>
</comment>
<feature type="binding site" description="in dimeric form" evidence="19">
    <location>
        <position position="166"/>
    </location>
    <ligand>
        <name>Ca(2+)</name>
        <dbReference type="ChEBI" id="CHEBI:29108"/>
        <label>1</label>
    </ligand>
</feature>
<sequence>MKGKPMPKWMPARLDDRCATQGRSLDPGTQPASGRKRGPVAMLVLAGLLPSLAAAQVDDAADAPIGEGRTPLDSEAEGEGIQPRLGEPVREARPVPTPGEPGAALTVNEPMYFVVGGRGDTRARFQFSLKYRIFAEDGLVVDWVPWLEDLHFGYTQTALWNLSEDSEPFEDTSYRPGFFWDMTPELGGIVPDIARFGYEHESNGQAGVESRSLDTLFVQPGWVWQVFDRPLTFAPKLYGYIDRDEQNRDIADFRGYADIIVRYGSEDGLLGQIMLRQGAAADRQTLQLDLSYPIRRPIFARTGGYLYLQVFDGYGESLATYNRETGPQVRIGFAIVR</sequence>
<dbReference type="Proteomes" id="UP000245474">
    <property type="component" value="Unassembled WGS sequence"/>
</dbReference>
<evidence type="ECO:0000256" key="18">
    <source>
        <dbReference type="PIRSR" id="PIRSR603187-1"/>
    </source>
</evidence>
<dbReference type="InterPro" id="IPR003187">
    <property type="entry name" value="PLipase_A1"/>
</dbReference>
<dbReference type="GO" id="GO:0016042">
    <property type="term" value="P:lipid catabolic process"/>
    <property type="evidence" value="ECO:0007669"/>
    <property type="project" value="UniProtKB-KW"/>
</dbReference>
<name>A0A2U2N3Q8_9GAMM</name>
<evidence type="ECO:0000313" key="23">
    <source>
        <dbReference type="Proteomes" id="UP000245474"/>
    </source>
</evidence>
<proteinExistence type="inferred from homology"/>
<evidence type="ECO:0000313" key="22">
    <source>
        <dbReference type="EMBL" id="PWG63697.1"/>
    </source>
</evidence>
<accession>A0A2U2N3Q8</accession>
<dbReference type="GO" id="GO:0046872">
    <property type="term" value="F:metal ion binding"/>
    <property type="evidence" value="ECO:0007669"/>
    <property type="project" value="UniProtKB-KW"/>
</dbReference>
<evidence type="ECO:0000256" key="21">
    <source>
        <dbReference type="SAM" id="MobiDB-lite"/>
    </source>
</evidence>
<keyword evidence="15 20" id="KW-0443">Lipid metabolism</keyword>
<gene>
    <name evidence="22" type="ORF">DEM34_07410</name>
</gene>
<evidence type="ECO:0000256" key="19">
    <source>
        <dbReference type="PIRSR" id="PIRSR603187-2"/>
    </source>
</evidence>
<evidence type="ECO:0000256" key="15">
    <source>
        <dbReference type="ARBA" id="ARBA00023098"/>
    </source>
</evidence>
<dbReference type="AlphaFoldDB" id="A0A2U2N3Q8"/>
<keyword evidence="9" id="KW-0812">Transmembrane</keyword>
<comment type="catalytic activity">
    <reaction evidence="1 20">
        <text>a 1,2-diacyl-sn-glycero-3-phosphocholine + H2O = a 2-acyl-sn-glycero-3-phosphocholine + a fatty acid + H(+)</text>
        <dbReference type="Rhea" id="RHEA:18689"/>
        <dbReference type="ChEBI" id="CHEBI:15377"/>
        <dbReference type="ChEBI" id="CHEBI:15378"/>
        <dbReference type="ChEBI" id="CHEBI:28868"/>
        <dbReference type="ChEBI" id="CHEBI:57643"/>
        <dbReference type="ChEBI" id="CHEBI:57875"/>
        <dbReference type="EC" id="3.1.1.32"/>
    </reaction>
</comment>
<evidence type="ECO:0000256" key="13">
    <source>
        <dbReference type="ARBA" id="ARBA00022837"/>
    </source>
</evidence>
<keyword evidence="14 20" id="KW-0442">Lipid degradation</keyword>
<evidence type="ECO:0000256" key="4">
    <source>
        <dbReference type="ARBA" id="ARBA00011702"/>
    </source>
</evidence>
<evidence type="ECO:0000256" key="3">
    <source>
        <dbReference type="ARBA" id="ARBA00010525"/>
    </source>
</evidence>
<feature type="active site" description="Nucleophile" evidence="18">
    <location>
        <position position="202"/>
    </location>
</feature>
<comment type="subcellular location">
    <subcellularLocation>
        <location evidence="20">Cell outer membrane</location>
        <topology evidence="20">Multi-pass membrane protein</topology>
    </subcellularLocation>
    <text evidence="20">One of the very few enzymes located there.</text>
</comment>
<evidence type="ECO:0000256" key="2">
    <source>
        <dbReference type="ARBA" id="ARBA00001604"/>
    </source>
</evidence>
<keyword evidence="13 19" id="KW-0106">Calcium</keyword>
<feature type="binding site" description="in dimeric form" evidence="19">
    <location>
        <position position="210"/>
    </location>
    <ligand>
        <name>Ca(2+)</name>
        <dbReference type="ChEBI" id="CHEBI:29108"/>
        <label>1</label>
    </ligand>
</feature>
<dbReference type="Gene3D" id="2.40.230.10">
    <property type="entry name" value="Phospholipase A1"/>
    <property type="match status" value="1"/>
</dbReference>
<keyword evidence="11" id="KW-0732">Signal</keyword>
<evidence type="ECO:0000256" key="1">
    <source>
        <dbReference type="ARBA" id="ARBA00000111"/>
    </source>
</evidence>
<evidence type="ECO:0000256" key="14">
    <source>
        <dbReference type="ARBA" id="ARBA00022963"/>
    </source>
</evidence>
<keyword evidence="23" id="KW-1185">Reference proteome</keyword>
<keyword evidence="10 19" id="KW-0479">Metal-binding</keyword>
<dbReference type="GO" id="GO:0008970">
    <property type="term" value="F:phospholipase A1 activity"/>
    <property type="evidence" value="ECO:0007669"/>
    <property type="project" value="UniProtKB-EC"/>
</dbReference>
<protein>
    <recommendedName>
        <fullName evidence="7 20">Phospholipase A1</fullName>
        <ecNumber evidence="5 20">3.1.1.32</ecNumber>
        <ecNumber evidence="6 20">3.1.1.4</ecNumber>
    </recommendedName>
    <alternativeName>
        <fullName evidence="20">Phosphatidylcholine 1-acylhydrolase</fullName>
    </alternativeName>
</protein>
<dbReference type="SUPFAM" id="SSF56931">
    <property type="entry name" value="Outer membrane phospholipase A (OMPLA)"/>
    <property type="match status" value="1"/>
</dbReference>
<dbReference type="PANTHER" id="PTHR40457">
    <property type="entry name" value="PHOSPHOLIPASE A1"/>
    <property type="match status" value="1"/>
</dbReference>
<dbReference type="GO" id="GO:0009279">
    <property type="term" value="C:cell outer membrane"/>
    <property type="evidence" value="ECO:0007669"/>
    <property type="project" value="UniProtKB-SubCell"/>
</dbReference>
<feature type="active site" description="Proton acceptor" evidence="18">
    <location>
        <position position="200"/>
    </location>
</feature>
<comment type="caution">
    <text evidence="22">The sequence shown here is derived from an EMBL/GenBank/DDBJ whole genome shotgun (WGS) entry which is preliminary data.</text>
</comment>
<dbReference type="Pfam" id="PF02253">
    <property type="entry name" value="PLA1"/>
    <property type="match status" value="1"/>
</dbReference>
<evidence type="ECO:0000256" key="6">
    <source>
        <dbReference type="ARBA" id="ARBA00013278"/>
    </source>
</evidence>
<dbReference type="EC" id="3.1.1.32" evidence="5 20"/>
<comment type="subunit">
    <text evidence="4 20">Homodimer; dimerization is reversible, and the dimeric form is the active one.</text>
</comment>
<keyword evidence="16" id="KW-0472">Membrane</keyword>
<dbReference type="EMBL" id="QFFI01000009">
    <property type="protein sequence ID" value="PWG63697.1"/>
    <property type="molecule type" value="Genomic_DNA"/>
</dbReference>
<comment type="catalytic activity">
    <reaction evidence="2 20">
        <text>a 1,2-diacyl-sn-glycero-3-phosphocholine + H2O = a 1-acyl-sn-glycero-3-phosphocholine + a fatty acid + H(+)</text>
        <dbReference type="Rhea" id="RHEA:15801"/>
        <dbReference type="ChEBI" id="CHEBI:15377"/>
        <dbReference type="ChEBI" id="CHEBI:15378"/>
        <dbReference type="ChEBI" id="CHEBI:28868"/>
        <dbReference type="ChEBI" id="CHEBI:57643"/>
        <dbReference type="ChEBI" id="CHEBI:58168"/>
        <dbReference type="EC" id="3.1.1.4"/>
    </reaction>
</comment>
<comment type="similarity">
    <text evidence="3 20">Belongs to the phospholipase A1 family.</text>
</comment>
<dbReference type="GO" id="GO:0004623">
    <property type="term" value="F:phospholipase A2 activity"/>
    <property type="evidence" value="ECO:0007669"/>
    <property type="project" value="UniProtKB-EC"/>
</dbReference>
<organism evidence="22 23">
    <name type="scientific">Sediminicurvatus halobius</name>
    <dbReference type="NCBI Taxonomy" id="2182432"/>
    <lineage>
        <taxon>Bacteria</taxon>
        <taxon>Pseudomonadati</taxon>
        <taxon>Pseudomonadota</taxon>
        <taxon>Gammaproteobacteria</taxon>
        <taxon>Chromatiales</taxon>
        <taxon>Ectothiorhodospiraceae</taxon>
        <taxon>Sediminicurvatus</taxon>
    </lineage>
</organism>
<comment type="cofactor">
    <cofactor evidence="20">
        <name>Ca(2+)</name>
        <dbReference type="ChEBI" id="CHEBI:29108"/>
    </cofactor>
    <text evidence="20">Binds 1 Ca(2+) ion per monomer. In the dimeric form the Ca(2+) is bound by different amino acids with binding of each Ca(2+) shared with ligands coming from each monomer. The Ca(2+) ion may have a role in catalysis.</text>
</comment>
<evidence type="ECO:0000256" key="8">
    <source>
        <dbReference type="ARBA" id="ARBA00022452"/>
    </source>
</evidence>
<keyword evidence="8" id="KW-1134">Transmembrane beta strand</keyword>
<evidence type="ECO:0000256" key="9">
    <source>
        <dbReference type="ARBA" id="ARBA00022692"/>
    </source>
</evidence>
<dbReference type="EC" id="3.1.1.4" evidence="6 20"/>
<feature type="region of interest" description="Disordered" evidence="21">
    <location>
        <begin position="63"/>
        <end position="103"/>
    </location>
</feature>
<evidence type="ECO:0000256" key="16">
    <source>
        <dbReference type="ARBA" id="ARBA00023136"/>
    </source>
</evidence>
<keyword evidence="17 20" id="KW-0998">Cell outer membrane</keyword>
<dbReference type="PRINTS" id="PR01486">
    <property type="entry name" value="PHPHLIPASEA1"/>
</dbReference>
<evidence type="ECO:0000256" key="7">
    <source>
        <dbReference type="ARBA" id="ARBA00021726"/>
    </source>
</evidence>
<keyword evidence="12 20" id="KW-0378">Hydrolase</keyword>
<evidence type="ECO:0000256" key="5">
    <source>
        <dbReference type="ARBA" id="ARBA00013179"/>
    </source>
</evidence>
<reference evidence="22 23" key="1">
    <citation type="submission" date="2018-05" db="EMBL/GenBank/DDBJ databases">
        <title>Spiribacter halobius sp. nov., a moderately halophilic bacterium isolated from marine solar saltern.</title>
        <authorList>
            <person name="Zheng W.-S."/>
            <person name="Lu D.-C."/>
            <person name="Du Z.-J."/>
        </authorList>
    </citation>
    <scope>NUCLEOTIDE SEQUENCE [LARGE SCALE GENOMIC DNA]</scope>
    <source>
        <strain evidence="22 23">E85</strain>
    </source>
</reference>
<evidence type="ECO:0000256" key="11">
    <source>
        <dbReference type="ARBA" id="ARBA00022729"/>
    </source>
</evidence>
<evidence type="ECO:0000256" key="12">
    <source>
        <dbReference type="ARBA" id="ARBA00022801"/>
    </source>
</evidence>
<dbReference type="InterPro" id="IPR036541">
    <property type="entry name" value="PLipase_A1_sf"/>
</dbReference>
<dbReference type="PANTHER" id="PTHR40457:SF1">
    <property type="entry name" value="PHOSPHOLIPASE A1"/>
    <property type="match status" value="1"/>
</dbReference>